<feature type="transmembrane region" description="Helical" evidence="2">
    <location>
        <begin position="12"/>
        <end position="35"/>
    </location>
</feature>
<sequence>MRGGMIDFSSWSSILTTVASLLLITLLMVGIRLVFMQTIQKRRERENRQINERLKTLMAAYKTLGGSFTGQLAVSPVHLREVHAAARRAETMADAAEAEDGSGEDSEDIPTLSSSERQRRTRDSVEAALSDVILLGTEEQVRLAAQAAQDMVAGRAIETAPLVASLRQFIRAALDLEPIPAHITIPNQGPTRSSTSGGNARRATGAAGGTGAATGGGRAGGGGGAAAGGMGGMGVGMGLGGLRKESGSETE</sequence>
<proteinExistence type="predicted"/>
<evidence type="ECO:0000256" key="1">
    <source>
        <dbReference type="SAM" id="MobiDB-lite"/>
    </source>
</evidence>
<protein>
    <submittedName>
        <fullName evidence="3">Uncharacterized protein</fullName>
    </submittedName>
</protein>
<reference evidence="4" key="1">
    <citation type="submission" date="2017-09" db="EMBL/GenBank/DDBJ databases">
        <title>FDA dAtabase for Regulatory Grade micrObial Sequences (FDA-ARGOS): Supporting development and validation of Infectious Disease Dx tests.</title>
        <authorList>
            <person name="Minogue T."/>
            <person name="Wolcott M."/>
            <person name="Wasieloski L."/>
            <person name="Aguilar W."/>
            <person name="Moore D."/>
            <person name="Tallon L."/>
            <person name="Sadzewicz L."/>
            <person name="Ott S."/>
            <person name="Zhao X."/>
            <person name="Nagaraj S."/>
            <person name="Vavikolanu K."/>
            <person name="Aluvathingal J."/>
            <person name="Nadendla S."/>
            <person name="Sichtig H."/>
        </authorList>
    </citation>
    <scope>NUCLEOTIDE SEQUENCE [LARGE SCALE GENOMIC DNA]</scope>
    <source>
        <strain evidence="4">FDAARGOS_394</strain>
    </source>
</reference>
<feature type="region of interest" description="Disordered" evidence="1">
    <location>
        <begin position="90"/>
        <end position="123"/>
    </location>
</feature>
<dbReference type="EMBL" id="PDEA01000001">
    <property type="protein sequence ID" value="PEH89324.1"/>
    <property type="molecule type" value="Genomic_DNA"/>
</dbReference>
<keyword evidence="2" id="KW-0472">Membrane</keyword>
<evidence type="ECO:0000313" key="4">
    <source>
        <dbReference type="Proteomes" id="UP000220246"/>
    </source>
</evidence>
<organism evidence="3 4">
    <name type="scientific">Comamonas terrigena</name>
    <dbReference type="NCBI Taxonomy" id="32013"/>
    <lineage>
        <taxon>Bacteria</taxon>
        <taxon>Pseudomonadati</taxon>
        <taxon>Pseudomonadota</taxon>
        <taxon>Betaproteobacteria</taxon>
        <taxon>Burkholderiales</taxon>
        <taxon>Comamonadaceae</taxon>
        <taxon>Comamonas</taxon>
    </lineage>
</organism>
<dbReference type="Proteomes" id="UP000220246">
    <property type="component" value="Unassembled WGS sequence"/>
</dbReference>
<feature type="compositionally biased region" description="Gly residues" evidence="1">
    <location>
        <begin position="206"/>
        <end position="227"/>
    </location>
</feature>
<evidence type="ECO:0000256" key="2">
    <source>
        <dbReference type="SAM" id="Phobius"/>
    </source>
</evidence>
<accession>A0A2A7UVS5</accession>
<dbReference type="GeneID" id="80801449"/>
<feature type="compositionally biased region" description="Acidic residues" evidence="1">
    <location>
        <begin position="96"/>
        <end position="108"/>
    </location>
</feature>
<dbReference type="STRING" id="1219032.GCA_001515545_01175"/>
<dbReference type="AlphaFoldDB" id="A0A2A7UVS5"/>
<evidence type="ECO:0000313" key="3">
    <source>
        <dbReference type="EMBL" id="PEH89324.1"/>
    </source>
</evidence>
<comment type="caution">
    <text evidence="3">The sequence shown here is derived from an EMBL/GenBank/DDBJ whole genome shotgun (WGS) entry which is preliminary data.</text>
</comment>
<dbReference type="OrthoDB" id="1550941at2"/>
<keyword evidence="2" id="KW-1133">Transmembrane helix</keyword>
<name>A0A2A7UVS5_COMTR</name>
<keyword evidence="2" id="KW-0812">Transmembrane</keyword>
<keyword evidence="4" id="KW-1185">Reference proteome</keyword>
<dbReference type="RefSeq" id="WP_066534367.1">
    <property type="nucleotide sequence ID" value="NZ_DALZQJ010000007.1"/>
</dbReference>
<feature type="compositionally biased region" description="Polar residues" evidence="1">
    <location>
        <begin position="185"/>
        <end position="196"/>
    </location>
</feature>
<feature type="region of interest" description="Disordered" evidence="1">
    <location>
        <begin position="184"/>
        <end position="227"/>
    </location>
</feature>
<gene>
    <name evidence="3" type="ORF">CRM82_12585</name>
</gene>